<keyword evidence="3" id="KW-1003">Cell membrane</keyword>
<comment type="similarity">
    <text evidence="2">Belongs to the DedA family.</text>
</comment>
<dbReference type="InterPro" id="IPR051311">
    <property type="entry name" value="DedA_domain"/>
</dbReference>
<keyword evidence="6 7" id="KW-0472">Membrane</keyword>
<feature type="transmembrane region" description="Helical" evidence="7">
    <location>
        <begin position="149"/>
        <end position="172"/>
    </location>
</feature>
<dbReference type="PANTHER" id="PTHR42709:SF6">
    <property type="entry name" value="UNDECAPRENYL PHOSPHATE TRANSPORTER A"/>
    <property type="match status" value="1"/>
</dbReference>
<evidence type="ECO:0000256" key="1">
    <source>
        <dbReference type="ARBA" id="ARBA00004651"/>
    </source>
</evidence>
<organism evidence="9">
    <name type="scientific">uncultured Thermoleophilia bacterium</name>
    <dbReference type="NCBI Taxonomy" id="1497501"/>
    <lineage>
        <taxon>Bacteria</taxon>
        <taxon>Bacillati</taxon>
        <taxon>Actinomycetota</taxon>
        <taxon>Thermoleophilia</taxon>
        <taxon>environmental samples</taxon>
    </lineage>
</organism>
<dbReference type="Pfam" id="PF09335">
    <property type="entry name" value="VTT_dom"/>
    <property type="match status" value="1"/>
</dbReference>
<evidence type="ECO:0000313" key="9">
    <source>
        <dbReference type="EMBL" id="CAA9521477.1"/>
    </source>
</evidence>
<keyword evidence="5 7" id="KW-1133">Transmembrane helix</keyword>
<evidence type="ECO:0000256" key="6">
    <source>
        <dbReference type="ARBA" id="ARBA00023136"/>
    </source>
</evidence>
<comment type="subcellular location">
    <subcellularLocation>
        <location evidence="1">Cell membrane</location>
        <topology evidence="1">Multi-pass membrane protein</topology>
    </subcellularLocation>
</comment>
<dbReference type="AlphaFoldDB" id="A0A6J4TEW4"/>
<feature type="transmembrane region" description="Helical" evidence="7">
    <location>
        <begin position="184"/>
        <end position="202"/>
    </location>
</feature>
<evidence type="ECO:0000256" key="3">
    <source>
        <dbReference type="ARBA" id="ARBA00022475"/>
    </source>
</evidence>
<evidence type="ECO:0000256" key="2">
    <source>
        <dbReference type="ARBA" id="ARBA00010792"/>
    </source>
</evidence>
<feature type="transmembrane region" description="Helical" evidence="7">
    <location>
        <begin position="63"/>
        <end position="82"/>
    </location>
</feature>
<name>A0A6J4TEW4_9ACTN</name>
<keyword evidence="4 7" id="KW-0812">Transmembrane</keyword>
<keyword evidence="9" id="KW-0449">Lipoprotein</keyword>
<proteinExistence type="inferred from homology"/>
<dbReference type="InterPro" id="IPR032816">
    <property type="entry name" value="VTT_dom"/>
</dbReference>
<evidence type="ECO:0000256" key="4">
    <source>
        <dbReference type="ARBA" id="ARBA00022692"/>
    </source>
</evidence>
<evidence type="ECO:0000256" key="5">
    <source>
        <dbReference type="ARBA" id="ARBA00022989"/>
    </source>
</evidence>
<accession>A0A6J4TEW4</accession>
<reference evidence="9" key="1">
    <citation type="submission" date="2020-02" db="EMBL/GenBank/DDBJ databases">
        <authorList>
            <person name="Meier V. D."/>
        </authorList>
    </citation>
    <scope>NUCLEOTIDE SEQUENCE</scope>
    <source>
        <strain evidence="9">AVDCRST_MAG79</strain>
    </source>
</reference>
<evidence type="ECO:0000256" key="7">
    <source>
        <dbReference type="SAM" id="Phobius"/>
    </source>
</evidence>
<dbReference type="EMBL" id="CADCWC010000038">
    <property type="protein sequence ID" value="CAA9521477.1"/>
    <property type="molecule type" value="Genomic_DNA"/>
</dbReference>
<sequence>MNPISLLESILHALAGFVTDTIDQFGASAVFVLMAIESACIPVPSEVIQLYAGFMVSEDRMSFTIAVLAGTVGNVVGSWVAWAVGAYGGRPFIERHGRWLHISHRNLAWADRWFDRYGPKVVFFSRMLPIIRTFISLPAGVARMPFWRFTVYTFFGALPWCFALTLAGGQVGENWEDLEGQLKYFTYLVAAVIVVGVLYLVVRAWRNRITPTGTAGIDA</sequence>
<protein>
    <submittedName>
        <fullName evidence="9">FIG139438: lipoprotein B</fullName>
    </submittedName>
</protein>
<dbReference type="GO" id="GO:0005886">
    <property type="term" value="C:plasma membrane"/>
    <property type="evidence" value="ECO:0007669"/>
    <property type="project" value="UniProtKB-SubCell"/>
</dbReference>
<dbReference type="PANTHER" id="PTHR42709">
    <property type="entry name" value="ALKALINE PHOSPHATASE LIKE PROTEIN"/>
    <property type="match status" value="1"/>
</dbReference>
<feature type="domain" description="VTT" evidence="8">
    <location>
        <begin position="43"/>
        <end position="168"/>
    </location>
</feature>
<gene>
    <name evidence="9" type="ORF">AVDCRST_MAG79-223</name>
</gene>
<evidence type="ECO:0000259" key="8">
    <source>
        <dbReference type="Pfam" id="PF09335"/>
    </source>
</evidence>